<feature type="compositionally biased region" description="Basic and acidic residues" evidence="1">
    <location>
        <begin position="23"/>
        <end position="44"/>
    </location>
</feature>
<keyword evidence="3" id="KW-1185">Reference proteome</keyword>
<dbReference type="Proteomes" id="UP001597374">
    <property type="component" value="Unassembled WGS sequence"/>
</dbReference>
<proteinExistence type="predicted"/>
<protein>
    <recommendedName>
        <fullName evidence="4">Lipoprotein</fullName>
    </recommendedName>
</protein>
<accession>A0ABW5D2P0</accession>
<comment type="caution">
    <text evidence="2">The sequence shown here is derived from an EMBL/GenBank/DDBJ whole genome shotgun (WGS) entry which is preliminary data.</text>
</comment>
<organism evidence="2 3">
    <name type="scientific">Pontibacter ruber</name>
    <dbReference type="NCBI Taxonomy" id="1343895"/>
    <lineage>
        <taxon>Bacteria</taxon>
        <taxon>Pseudomonadati</taxon>
        <taxon>Bacteroidota</taxon>
        <taxon>Cytophagia</taxon>
        <taxon>Cytophagales</taxon>
        <taxon>Hymenobacteraceae</taxon>
        <taxon>Pontibacter</taxon>
    </lineage>
</organism>
<gene>
    <name evidence="2" type="ORF">ACFSKP_16075</name>
</gene>
<name>A0ABW5D2P0_9BACT</name>
<evidence type="ECO:0000313" key="3">
    <source>
        <dbReference type="Proteomes" id="UP001597374"/>
    </source>
</evidence>
<reference evidence="3" key="1">
    <citation type="journal article" date="2019" name="Int. J. Syst. Evol. Microbiol.">
        <title>The Global Catalogue of Microorganisms (GCM) 10K type strain sequencing project: providing services to taxonomists for standard genome sequencing and annotation.</title>
        <authorList>
            <consortium name="The Broad Institute Genomics Platform"/>
            <consortium name="The Broad Institute Genome Sequencing Center for Infectious Disease"/>
            <person name="Wu L."/>
            <person name="Ma J."/>
        </authorList>
    </citation>
    <scope>NUCLEOTIDE SEQUENCE [LARGE SCALE GENOMIC DNA]</scope>
    <source>
        <strain evidence="3">CGMCC 4.1782</strain>
    </source>
</reference>
<dbReference type="PROSITE" id="PS51257">
    <property type="entry name" value="PROKAR_LIPOPROTEIN"/>
    <property type="match status" value="1"/>
</dbReference>
<feature type="region of interest" description="Disordered" evidence="1">
    <location>
        <begin position="23"/>
        <end position="51"/>
    </location>
</feature>
<dbReference type="RefSeq" id="WP_250430925.1">
    <property type="nucleotide sequence ID" value="NZ_JALPRR010000003.1"/>
</dbReference>
<evidence type="ECO:0000256" key="1">
    <source>
        <dbReference type="SAM" id="MobiDB-lite"/>
    </source>
</evidence>
<dbReference type="EMBL" id="JBHUIM010000002">
    <property type="protein sequence ID" value="MFD2247784.1"/>
    <property type="molecule type" value="Genomic_DNA"/>
</dbReference>
<evidence type="ECO:0000313" key="2">
    <source>
        <dbReference type="EMBL" id="MFD2247784.1"/>
    </source>
</evidence>
<evidence type="ECO:0008006" key="4">
    <source>
        <dbReference type="Google" id="ProtNLM"/>
    </source>
</evidence>
<sequence>MKKLLYCSLLLSIALSGCQSGTEEDKSLASTHPELEEQLQKDSLKAPATTDENSEIYERYRITTEEYQRAGTHQVPTLYRGRLAPLDEGSHADARTFRTALRDGLKQGVNFAGKYTVVTVGCGTSCQVHYVVDRESGKVLDKVQSSLGAAYNPNSSLFIVNPPDSTINYTACAQCTPEAYVFENGRFRKLSSKNAQEQR</sequence>